<dbReference type="CDD" id="cd19941">
    <property type="entry name" value="TIL"/>
    <property type="match status" value="1"/>
</dbReference>
<dbReference type="Gene3D" id="2.10.25.10">
    <property type="entry name" value="Laminin"/>
    <property type="match status" value="1"/>
</dbReference>
<protein>
    <submittedName>
        <fullName evidence="2">SSPO</fullName>
    </submittedName>
</protein>
<dbReference type="Proteomes" id="UP000242450">
    <property type="component" value="Chromosome 18"/>
</dbReference>
<name>A0A212CKH4_CEREH</name>
<dbReference type="InterPro" id="IPR036084">
    <property type="entry name" value="Ser_inhib-like_sf"/>
</dbReference>
<dbReference type="EMBL" id="MKHE01000018">
    <property type="protein sequence ID" value="OWK06344.1"/>
    <property type="molecule type" value="Genomic_DNA"/>
</dbReference>
<accession>A0A212CKH4</accession>
<evidence type="ECO:0000313" key="3">
    <source>
        <dbReference type="Proteomes" id="UP000242450"/>
    </source>
</evidence>
<evidence type="ECO:0000313" key="2">
    <source>
        <dbReference type="EMBL" id="OWK06344.1"/>
    </source>
</evidence>
<dbReference type="SUPFAM" id="SSF57567">
    <property type="entry name" value="Serine protease inhibitors"/>
    <property type="match status" value="1"/>
</dbReference>
<dbReference type="InterPro" id="IPR002919">
    <property type="entry name" value="TIL_dom"/>
</dbReference>
<feature type="domain" description="TIL" evidence="1">
    <location>
        <begin position="39"/>
        <end position="100"/>
    </location>
</feature>
<dbReference type="OrthoDB" id="9397843at2759"/>
<keyword evidence="3" id="KW-1185">Reference proteome</keyword>
<dbReference type="Pfam" id="PF01826">
    <property type="entry name" value="TIL"/>
    <property type="match status" value="1"/>
</dbReference>
<proteinExistence type="predicted"/>
<sequence>MSGGCWSRVGGAEEWGGTRGAQCGKGGSGGWTWADLSECPPGETWQQAAPGELGPCEQTCREPNATETRGNCSGRQAPGCVCQRGHFRSQEGPCVPADLCECWLHGRPHPVSHRGPQCPRPSWPRALDHWFVPGLYPCTRTRSQRLAHLDHLWPPGTHLPPKTLAADAGLRPLPWPGLRVGLGWGDWVTEKSVPGSEWQEACESCRCVSGESICTQHCPPLTCAQVPI</sequence>
<reference evidence="2 3" key="1">
    <citation type="journal article" date="2018" name="Mol. Genet. Genomics">
        <title>The red deer Cervus elaphus genome CerEla1.0: sequencing, annotating, genes, and chromosomes.</title>
        <authorList>
            <person name="Bana N.A."/>
            <person name="Nyiri A."/>
            <person name="Nagy J."/>
            <person name="Frank K."/>
            <person name="Nagy T."/>
            <person name="Steger V."/>
            <person name="Schiller M."/>
            <person name="Lakatos P."/>
            <person name="Sugar L."/>
            <person name="Horn P."/>
            <person name="Barta E."/>
            <person name="Orosz L."/>
        </authorList>
    </citation>
    <scope>NUCLEOTIDE SEQUENCE [LARGE SCALE GENOMIC DNA]</scope>
    <source>
        <strain evidence="2">Hungarian</strain>
    </source>
</reference>
<dbReference type="AlphaFoldDB" id="A0A212CKH4"/>
<gene>
    <name evidence="2" type="ORF">Celaphus_00012425</name>
</gene>
<organism evidence="2 3">
    <name type="scientific">Cervus elaphus hippelaphus</name>
    <name type="common">European red deer</name>
    <dbReference type="NCBI Taxonomy" id="46360"/>
    <lineage>
        <taxon>Eukaryota</taxon>
        <taxon>Metazoa</taxon>
        <taxon>Chordata</taxon>
        <taxon>Craniata</taxon>
        <taxon>Vertebrata</taxon>
        <taxon>Euteleostomi</taxon>
        <taxon>Mammalia</taxon>
        <taxon>Eutheria</taxon>
        <taxon>Laurasiatheria</taxon>
        <taxon>Artiodactyla</taxon>
        <taxon>Ruminantia</taxon>
        <taxon>Pecora</taxon>
        <taxon>Cervidae</taxon>
        <taxon>Cervinae</taxon>
        <taxon>Cervus</taxon>
    </lineage>
</organism>
<evidence type="ECO:0000259" key="1">
    <source>
        <dbReference type="Pfam" id="PF01826"/>
    </source>
</evidence>
<comment type="caution">
    <text evidence="2">The sequence shown here is derived from an EMBL/GenBank/DDBJ whole genome shotgun (WGS) entry which is preliminary data.</text>
</comment>